<gene>
    <name evidence="2" type="ORF">SAMN06295970_10717</name>
</gene>
<protein>
    <submittedName>
        <fullName evidence="2">HNH endonuclease</fullName>
    </submittedName>
</protein>
<accession>A0ABY1Q5X0</accession>
<dbReference type="InterPro" id="IPR047693">
    <property type="entry name" value="RNA-guided_IscB-like"/>
</dbReference>
<dbReference type="GO" id="GO:0004519">
    <property type="term" value="F:endonuclease activity"/>
    <property type="evidence" value="ECO:0007669"/>
    <property type="project" value="UniProtKB-KW"/>
</dbReference>
<keyword evidence="3" id="KW-1185">Reference proteome</keyword>
<comment type="caution">
    <text evidence="2">The sequence shown here is derived from an EMBL/GenBank/DDBJ whole genome shotgun (WGS) entry which is preliminary data.</text>
</comment>
<dbReference type="InterPro" id="IPR003615">
    <property type="entry name" value="HNH_nuc"/>
</dbReference>
<keyword evidence="2" id="KW-0540">Nuclease</keyword>
<evidence type="ECO:0000259" key="1">
    <source>
        <dbReference type="SMART" id="SM00507"/>
    </source>
</evidence>
<keyword evidence="2" id="KW-0255">Endonuclease</keyword>
<dbReference type="Proteomes" id="UP001158049">
    <property type="component" value="Unassembled WGS sequence"/>
</dbReference>
<evidence type="ECO:0000313" key="3">
    <source>
        <dbReference type="Proteomes" id="UP001158049"/>
    </source>
</evidence>
<dbReference type="NCBIfam" id="NF040563">
    <property type="entry name" value="guided_IscB"/>
    <property type="match status" value="1"/>
</dbReference>
<feature type="domain" description="HNH nuclease" evidence="1">
    <location>
        <begin position="187"/>
        <end position="238"/>
    </location>
</feature>
<dbReference type="InterPro" id="IPR025938">
    <property type="entry name" value="RRXRR_dom"/>
</dbReference>
<dbReference type="RefSeq" id="WP_283442347.1">
    <property type="nucleotide sequence ID" value="NZ_FXUL01000007.1"/>
</dbReference>
<reference evidence="2 3" key="1">
    <citation type="submission" date="2017-05" db="EMBL/GenBank/DDBJ databases">
        <authorList>
            <person name="Varghese N."/>
            <person name="Submissions S."/>
        </authorList>
    </citation>
    <scope>NUCLEOTIDE SEQUENCE [LARGE SCALE GENOMIC DNA]</scope>
    <source>
        <strain evidence="2 3">DSM 26001</strain>
    </source>
</reference>
<dbReference type="Gene3D" id="1.10.30.50">
    <property type="match status" value="1"/>
</dbReference>
<dbReference type="Pfam" id="PF14239">
    <property type="entry name" value="RRXRR"/>
    <property type="match status" value="1"/>
</dbReference>
<dbReference type="SMART" id="SM00507">
    <property type="entry name" value="HNHc"/>
    <property type="match status" value="1"/>
</dbReference>
<organism evidence="2 3">
    <name type="scientific">Noviherbaspirillum suwonense</name>
    <dbReference type="NCBI Taxonomy" id="1224511"/>
    <lineage>
        <taxon>Bacteria</taxon>
        <taxon>Pseudomonadati</taxon>
        <taxon>Pseudomonadota</taxon>
        <taxon>Betaproteobacteria</taxon>
        <taxon>Burkholderiales</taxon>
        <taxon>Oxalobacteraceae</taxon>
        <taxon>Noviherbaspirillum</taxon>
    </lineage>
</organism>
<dbReference type="InterPro" id="IPR002711">
    <property type="entry name" value="HNH"/>
</dbReference>
<proteinExistence type="predicted"/>
<dbReference type="CDD" id="cd00085">
    <property type="entry name" value="HNHc"/>
    <property type="match status" value="1"/>
</dbReference>
<dbReference type="EMBL" id="FXUL01000007">
    <property type="protein sequence ID" value="SMP60535.1"/>
    <property type="molecule type" value="Genomic_DNA"/>
</dbReference>
<sequence>MAVFVLDRCGKPVMPCTEKRARLLLERGRARVHRVLPFAIRLIDRTADSCAFQPLRLKLDPGSKTTGLALVREFNGGIAVLNLFDLMHRGRQISEALTARASMRRGRRGRNTRHRAPRFLNRRKPDGWLAPSLQHRVDTTMSWVKRICRWTPVTALSTELVRFDMQAMENPEISGVAYQQGTLAGYELREYLLEKWGRKCMYCDKEGVPLQVEHIHARANGGTDRPSNLGIACQPCNQKKAARDIKAFLKKDPARLASILAQVKRPLKDAAAVNATRWVLLNRLKATGLAVEASSGGRTKFNRCRLYLPKTHALDAVCVGNVAAVADWRRPTLAIKATGRGAYQRTRLDKYGFPRGYLMREKSVKGFQTGDVVRATVTKGKKIGTYVGRLAVRASGSFNIQTGKEVIQGIGHQYCTMVQRADGYGYSFNMDSTISAGAGDASRAALSLPGMNARVSRAKA</sequence>
<dbReference type="Pfam" id="PF01844">
    <property type="entry name" value="HNH"/>
    <property type="match status" value="1"/>
</dbReference>
<name>A0ABY1Q5X0_9BURK</name>
<evidence type="ECO:0000313" key="2">
    <source>
        <dbReference type="EMBL" id="SMP60535.1"/>
    </source>
</evidence>
<keyword evidence="2" id="KW-0378">Hydrolase</keyword>